<name>A1RWA5_THEPD</name>
<organism evidence="1 2">
    <name type="scientific">Thermofilum pendens (strain DSM 2475 / Hrk 5)</name>
    <dbReference type="NCBI Taxonomy" id="368408"/>
    <lineage>
        <taxon>Archaea</taxon>
        <taxon>Thermoproteota</taxon>
        <taxon>Thermoprotei</taxon>
        <taxon>Thermofilales</taxon>
        <taxon>Thermofilaceae</taxon>
        <taxon>Thermofilum</taxon>
    </lineage>
</organism>
<dbReference type="EnsemblBacteria" id="ABL77485">
    <property type="protein sequence ID" value="ABL77485"/>
    <property type="gene ID" value="Tpen_0075"/>
</dbReference>
<dbReference type="AlphaFoldDB" id="A1RWA5"/>
<dbReference type="EMBL" id="CP000505">
    <property type="protein sequence ID" value="ABL77485.1"/>
    <property type="molecule type" value="Genomic_DNA"/>
</dbReference>
<proteinExistence type="predicted"/>
<accession>A1RWA5</accession>
<dbReference type="KEGG" id="tpe:Tpen_0075"/>
<gene>
    <name evidence="1" type="ordered locus">Tpen_0075</name>
</gene>
<dbReference type="eggNOG" id="arCOG15079">
    <property type="taxonomic scope" value="Archaea"/>
</dbReference>
<dbReference type="OrthoDB" id="379107at2157"/>
<evidence type="ECO:0000313" key="2">
    <source>
        <dbReference type="Proteomes" id="UP000000641"/>
    </source>
</evidence>
<dbReference type="GeneID" id="4601900"/>
<evidence type="ECO:0000313" key="1">
    <source>
        <dbReference type="EMBL" id="ABL77485.1"/>
    </source>
</evidence>
<keyword evidence="2" id="KW-1185">Reference proteome</keyword>
<dbReference type="STRING" id="368408.Tpen_0075"/>
<protein>
    <submittedName>
        <fullName evidence="1">Uncharacterized protein</fullName>
    </submittedName>
</protein>
<reference evidence="2" key="1">
    <citation type="journal article" date="2008" name="J. Bacteriol.">
        <title>Genome sequence of Thermofilum pendens reveals an exceptional loss of biosynthetic pathways without genome reduction.</title>
        <authorList>
            <person name="Anderson I."/>
            <person name="Rodriguez J."/>
            <person name="Susanti D."/>
            <person name="Porat I."/>
            <person name="Reich C."/>
            <person name="Ulrich L.E."/>
            <person name="Elkins J.G."/>
            <person name="Mavromatis K."/>
            <person name="Lykidis A."/>
            <person name="Kim E."/>
            <person name="Thompson L.S."/>
            <person name="Nolan M."/>
            <person name="Land M."/>
            <person name="Copeland A."/>
            <person name="Lapidus A."/>
            <person name="Lucas S."/>
            <person name="Detter C."/>
            <person name="Zhulin I.B."/>
            <person name="Olsen G.J."/>
            <person name="Whitman W."/>
            <person name="Mukhopadhyay B."/>
            <person name="Bristow J."/>
            <person name="Kyrpides N."/>
        </authorList>
    </citation>
    <scope>NUCLEOTIDE SEQUENCE [LARGE SCALE GENOMIC DNA]</scope>
    <source>
        <strain evidence="2">DSM 2475 / Hrk 5</strain>
    </source>
</reference>
<sequence>MRIEEAIKTVEKTLREKGYSVTREVEDGDQVLVVQLGDRKAKVRFHGEAGELLELHLKYENVPGVTILKCERYLESMRCIEDLLSRL</sequence>
<dbReference type="HOGENOM" id="CLU_2476202_0_0_2"/>
<dbReference type="RefSeq" id="WP_011751750.1">
    <property type="nucleotide sequence ID" value="NC_008698.1"/>
</dbReference>
<dbReference type="Proteomes" id="UP000000641">
    <property type="component" value="Chromosome"/>
</dbReference>